<evidence type="ECO:0000259" key="3">
    <source>
        <dbReference type="PROSITE" id="PS51186"/>
    </source>
</evidence>
<dbReference type="PANTHER" id="PTHR43072">
    <property type="entry name" value="N-ACETYLTRANSFERASE"/>
    <property type="match status" value="1"/>
</dbReference>
<keyword evidence="2" id="KW-0012">Acyltransferase</keyword>
<reference evidence="4" key="1">
    <citation type="submission" date="2019-10" db="EMBL/GenBank/DDBJ databases">
        <title>Draft genome sequece of Microseira wollei NIES-4236.</title>
        <authorList>
            <person name="Yamaguchi H."/>
            <person name="Suzuki S."/>
            <person name="Kawachi M."/>
        </authorList>
    </citation>
    <scope>NUCLEOTIDE SEQUENCE</scope>
    <source>
        <strain evidence="4">NIES-4236</strain>
    </source>
</reference>
<evidence type="ECO:0000313" key="4">
    <source>
        <dbReference type="EMBL" id="GET38915.1"/>
    </source>
</evidence>
<keyword evidence="1" id="KW-0808">Transferase</keyword>
<accession>A0AAV3XAQ0</accession>
<evidence type="ECO:0000256" key="1">
    <source>
        <dbReference type="ARBA" id="ARBA00022679"/>
    </source>
</evidence>
<dbReference type="SUPFAM" id="SSF55729">
    <property type="entry name" value="Acyl-CoA N-acyltransferases (Nat)"/>
    <property type="match status" value="1"/>
</dbReference>
<feature type="domain" description="N-acetyltransferase" evidence="3">
    <location>
        <begin position="3"/>
        <end position="163"/>
    </location>
</feature>
<dbReference type="CDD" id="cd04301">
    <property type="entry name" value="NAT_SF"/>
    <property type="match status" value="1"/>
</dbReference>
<evidence type="ECO:0000256" key="2">
    <source>
        <dbReference type="ARBA" id="ARBA00023315"/>
    </source>
</evidence>
<comment type="caution">
    <text evidence="4">The sequence shown here is derived from an EMBL/GenBank/DDBJ whole genome shotgun (WGS) entry which is preliminary data.</text>
</comment>
<gene>
    <name evidence="4" type="ORF">MiSe_36750</name>
</gene>
<dbReference type="AlphaFoldDB" id="A0AAV3XAQ0"/>
<name>A0AAV3XAQ0_9CYAN</name>
<dbReference type="PROSITE" id="PS51186">
    <property type="entry name" value="GNAT"/>
    <property type="match status" value="1"/>
</dbReference>
<dbReference type="RefSeq" id="WP_226583507.1">
    <property type="nucleotide sequence ID" value="NZ_BLAY01000054.1"/>
</dbReference>
<protein>
    <submittedName>
        <fullName evidence="4">GCN5-related N-acetyltransferase</fullName>
    </submittedName>
</protein>
<dbReference type="EMBL" id="BLAY01000054">
    <property type="protein sequence ID" value="GET38915.1"/>
    <property type="molecule type" value="Genomic_DNA"/>
</dbReference>
<dbReference type="Pfam" id="PF00583">
    <property type="entry name" value="Acetyltransf_1"/>
    <property type="match status" value="1"/>
</dbReference>
<dbReference type="PANTHER" id="PTHR43072:SF23">
    <property type="entry name" value="UPF0039 PROTEIN C11D3.02C"/>
    <property type="match status" value="1"/>
</dbReference>
<organism evidence="4 5">
    <name type="scientific">Microseira wollei NIES-4236</name>
    <dbReference type="NCBI Taxonomy" id="2530354"/>
    <lineage>
        <taxon>Bacteria</taxon>
        <taxon>Bacillati</taxon>
        <taxon>Cyanobacteriota</taxon>
        <taxon>Cyanophyceae</taxon>
        <taxon>Oscillatoriophycideae</taxon>
        <taxon>Aerosakkonematales</taxon>
        <taxon>Aerosakkonemataceae</taxon>
        <taxon>Microseira</taxon>
    </lineage>
</organism>
<sequence>MDVFVREAQPDDAAAIINILNPIIKTGSYTALTTPFSLEAERAFILNFPQQGIFHVAVCRQEQRIVGCQNVEPFATYTPAFNHVGVIGTFVDLDYRRKGVGKSLFAATFEAARCKGYEKLFAYVRADNPAALAAYMSQGFQEIGIARRHAKIDGAYVDEVMIERFL</sequence>
<dbReference type="Gene3D" id="3.40.630.30">
    <property type="match status" value="1"/>
</dbReference>
<dbReference type="InterPro" id="IPR016181">
    <property type="entry name" value="Acyl_CoA_acyltransferase"/>
</dbReference>
<keyword evidence="5" id="KW-1185">Reference proteome</keyword>
<evidence type="ECO:0000313" key="5">
    <source>
        <dbReference type="Proteomes" id="UP001050975"/>
    </source>
</evidence>
<dbReference type="Proteomes" id="UP001050975">
    <property type="component" value="Unassembled WGS sequence"/>
</dbReference>
<dbReference type="GO" id="GO:0016747">
    <property type="term" value="F:acyltransferase activity, transferring groups other than amino-acyl groups"/>
    <property type="evidence" value="ECO:0007669"/>
    <property type="project" value="InterPro"/>
</dbReference>
<proteinExistence type="predicted"/>
<dbReference type="InterPro" id="IPR000182">
    <property type="entry name" value="GNAT_dom"/>
</dbReference>